<feature type="transmembrane region" description="Helical" evidence="14">
    <location>
        <begin position="6"/>
        <end position="29"/>
    </location>
</feature>
<protein>
    <recommendedName>
        <fullName evidence="3">Movement protein TGBp3</fullName>
    </recommendedName>
    <alternativeName>
        <fullName evidence="12">7 kDa protein</fullName>
    </alternativeName>
    <alternativeName>
        <fullName evidence="13">Triple gene block 3 protein</fullName>
    </alternativeName>
</protein>
<dbReference type="GO" id="GO:0046740">
    <property type="term" value="P:transport of virus in host, cell to cell"/>
    <property type="evidence" value="ECO:0007669"/>
    <property type="project" value="UniProtKB-KW"/>
</dbReference>
<keyword evidence="9 14" id="KW-0472">Membrane</keyword>
<dbReference type="Pfam" id="PF02495">
    <property type="entry name" value="TGBp3"/>
    <property type="match status" value="1"/>
</dbReference>
<evidence type="ECO:0000256" key="2">
    <source>
        <dbReference type="ARBA" id="ARBA00010355"/>
    </source>
</evidence>
<evidence type="ECO:0000256" key="12">
    <source>
        <dbReference type="ARBA" id="ARBA00030266"/>
    </source>
</evidence>
<comment type="subcellular location">
    <subcellularLocation>
        <location evidence="1">Host endoplasmic reticulum membrane</location>
    </subcellularLocation>
</comment>
<sequence length="69" mass="7756">MSAGEFTNVVLVSFVVLSLVVSLSFYSYLNSYCTLYLTGESFTISNCGINQDLIDLIKEQREVFNCRSL</sequence>
<keyword evidence="7 14" id="KW-1133">Transmembrane helix</keyword>
<evidence type="ECO:0000256" key="6">
    <source>
        <dbReference type="ARBA" id="ARBA00022870"/>
    </source>
</evidence>
<comment type="similarity">
    <text evidence="2">Belongs to the Tymovirales TGBp3 protein family.</text>
</comment>
<organism evidence="15">
    <name type="scientific">Papaya chlorotic spot associated virus</name>
    <dbReference type="NCBI Taxonomy" id="2978146"/>
    <lineage>
        <taxon>Viruses</taxon>
        <taxon>Riboviria</taxon>
        <taxon>Orthornavirae</taxon>
        <taxon>Kitrinoviricota</taxon>
        <taxon>Alsuviricetes</taxon>
        <taxon>Tymovirales</taxon>
        <taxon>Betaflexiviridae</taxon>
        <taxon>Quinvirinae</taxon>
        <taxon>Carlavirus</taxon>
    </lineage>
</organism>
<evidence type="ECO:0000256" key="1">
    <source>
        <dbReference type="ARBA" id="ARBA00004625"/>
    </source>
</evidence>
<dbReference type="GO" id="GO:0044167">
    <property type="term" value="C:host cell endoplasmic reticulum membrane"/>
    <property type="evidence" value="ECO:0007669"/>
    <property type="project" value="UniProtKB-SubCell"/>
</dbReference>
<keyword evidence="4" id="KW-0813">Transport</keyword>
<evidence type="ECO:0000256" key="3">
    <source>
        <dbReference type="ARBA" id="ARBA00013812"/>
    </source>
</evidence>
<dbReference type="InterPro" id="IPR003411">
    <property type="entry name" value="TGBp3"/>
</dbReference>
<evidence type="ECO:0000256" key="14">
    <source>
        <dbReference type="SAM" id="Phobius"/>
    </source>
</evidence>
<proteinExistence type="inferred from homology"/>
<evidence type="ECO:0000256" key="4">
    <source>
        <dbReference type="ARBA" id="ARBA00022448"/>
    </source>
</evidence>
<accession>A0A977PM39</accession>
<keyword evidence="10" id="KW-1038">Host endoplasmic reticulum</keyword>
<evidence type="ECO:0000256" key="5">
    <source>
        <dbReference type="ARBA" id="ARBA00022692"/>
    </source>
</evidence>
<evidence type="ECO:0000256" key="9">
    <source>
        <dbReference type="ARBA" id="ARBA00023136"/>
    </source>
</evidence>
<evidence type="ECO:0000256" key="11">
    <source>
        <dbReference type="ARBA" id="ARBA00025270"/>
    </source>
</evidence>
<evidence type="ECO:0000256" key="10">
    <source>
        <dbReference type="ARBA" id="ARBA00023184"/>
    </source>
</evidence>
<dbReference type="EMBL" id="MZ173553">
    <property type="protein sequence ID" value="UXD78321.1"/>
    <property type="molecule type" value="Genomic_RNA"/>
</dbReference>
<keyword evidence="5 14" id="KW-0812">Transmembrane</keyword>
<evidence type="ECO:0000256" key="7">
    <source>
        <dbReference type="ARBA" id="ARBA00022989"/>
    </source>
</evidence>
<reference evidence="15" key="1">
    <citation type="submission" date="2021-05" db="EMBL/GenBank/DDBJ databases">
        <title>Molecular characterization of a novel carlavirus isolated from papaya.</title>
        <authorList>
            <person name="Lin C.-C."/>
            <person name="Chen T.-C."/>
        </authorList>
    </citation>
    <scope>NUCLEOTIDE SEQUENCE</scope>
    <source>
        <strain evidence="15">TW</strain>
    </source>
</reference>
<comment type="function">
    <text evidence="11">Plays a role in viral cell-to-cell propagation, by facilitating genome transport to neighboring plant cells through plasmosdesmata. May induce the formation of granular vesicles derived from the Endoplasmic reticulum, which align on actin filaments.</text>
</comment>
<name>A0A977PM39_9VIRU</name>
<evidence type="ECO:0000313" key="15">
    <source>
        <dbReference type="EMBL" id="UXD78321.1"/>
    </source>
</evidence>
<evidence type="ECO:0000256" key="13">
    <source>
        <dbReference type="ARBA" id="ARBA00033148"/>
    </source>
</evidence>
<keyword evidence="8" id="KW-0916">Viral movement protein</keyword>
<keyword evidence="6" id="KW-1043">Host membrane</keyword>
<evidence type="ECO:0000256" key="8">
    <source>
        <dbReference type="ARBA" id="ARBA00023031"/>
    </source>
</evidence>